<accession>A0AAV7MAH9</accession>
<dbReference type="Proteomes" id="UP001066276">
    <property type="component" value="Chromosome 10"/>
</dbReference>
<comment type="caution">
    <text evidence="1">The sequence shown here is derived from an EMBL/GenBank/DDBJ whole genome shotgun (WGS) entry which is preliminary data.</text>
</comment>
<protein>
    <submittedName>
        <fullName evidence="1">Uncharacterized protein</fullName>
    </submittedName>
</protein>
<dbReference type="EMBL" id="JANPWB010000014">
    <property type="protein sequence ID" value="KAJ1099790.1"/>
    <property type="molecule type" value="Genomic_DNA"/>
</dbReference>
<evidence type="ECO:0000313" key="1">
    <source>
        <dbReference type="EMBL" id="KAJ1099790.1"/>
    </source>
</evidence>
<organism evidence="1 2">
    <name type="scientific">Pleurodeles waltl</name>
    <name type="common">Iberian ribbed newt</name>
    <dbReference type="NCBI Taxonomy" id="8319"/>
    <lineage>
        <taxon>Eukaryota</taxon>
        <taxon>Metazoa</taxon>
        <taxon>Chordata</taxon>
        <taxon>Craniata</taxon>
        <taxon>Vertebrata</taxon>
        <taxon>Euteleostomi</taxon>
        <taxon>Amphibia</taxon>
        <taxon>Batrachia</taxon>
        <taxon>Caudata</taxon>
        <taxon>Salamandroidea</taxon>
        <taxon>Salamandridae</taxon>
        <taxon>Pleurodelinae</taxon>
        <taxon>Pleurodeles</taxon>
    </lineage>
</organism>
<sequence length="121" mass="12896">MDQGAAQTQTHTDMILPQVGGMGTRRRSASGAVLRTISGYEPQWPQATLEEVTSATAIYQKGSGGSVQPTRKRHVVRSLEEAHPTLGAGTHVRGTLIIAVEADPICQCREVGQTSGTEEKL</sequence>
<dbReference type="AlphaFoldDB" id="A0AAV7MAH9"/>
<keyword evidence="2" id="KW-1185">Reference proteome</keyword>
<evidence type="ECO:0000313" key="2">
    <source>
        <dbReference type="Proteomes" id="UP001066276"/>
    </source>
</evidence>
<reference evidence="1" key="1">
    <citation type="journal article" date="2022" name="bioRxiv">
        <title>Sequencing and chromosome-scale assembly of the giantPleurodeles waltlgenome.</title>
        <authorList>
            <person name="Brown T."/>
            <person name="Elewa A."/>
            <person name="Iarovenko S."/>
            <person name="Subramanian E."/>
            <person name="Araus A.J."/>
            <person name="Petzold A."/>
            <person name="Susuki M."/>
            <person name="Suzuki K.-i.T."/>
            <person name="Hayashi T."/>
            <person name="Toyoda A."/>
            <person name="Oliveira C."/>
            <person name="Osipova E."/>
            <person name="Leigh N.D."/>
            <person name="Simon A."/>
            <person name="Yun M.H."/>
        </authorList>
    </citation>
    <scope>NUCLEOTIDE SEQUENCE</scope>
    <source>
        <strain evidence="1">20211129_DDA</strain>
        <tissue evidence="1">Liver</tissue>
    </source>
</reference>
<gene>
    <name evidence="1" type="ORF">NDU88_004885</name>
</gene>
<proteinExistence type="predicted"/>
<name>A0AAV7MAH9_PLEWA</name>